<protein>
    <submittedName>
        <fullName evidence="1">Uncharacterized protein</fullName>
    </submittedName>
</protein>
<evidence type="ECO:0000313" key="1">
    <source>
        <dbReference type="EMBL" id="JAH75195.1"/>
    </source>
</evidence>
<proteinExistence type="predicted"/>
<sequence length="66" mass="7135">MATSESKLGSSVVCKKNSGAFVECFHSHIIISSSCTKLFNPAAFQCCLYLTTARSDFAGSTKFYVL</sequence>
<name>A0A0E9VCI5_ANGAN</name>
<dbReference type="AlphaFoldDB" id="A0A0E9VCI5"/>
<organism evidence="1">
    <name type="scientific">Anguilla anguilla</name>
    <name type="common">European freshwater eel</name>
    <name type="synonym">Muraena anguilla</name>
    <dbReference type="NCBI Taxonomy" id="7936"/>
    <lineage>
        <taxon>Eukaryota</taxon>
        <taxon>Metazoa</taxon>
        <taxon>Chordata</taxon>
        <taxon>Craniata</taxon>
        <taxon>Vertebrata</taxon>
        <taxon>Euteleostomi</taxon>
        <taxon>Actinopterygii</taxon>
        <taxon>Neopterygii</taxon>
        <taxon>Teleostei</taxon>
        <taxon>Anguilliformes</taxon>
        <taxon>Anguillidae</taxon>
        <taxon>Anguilla</taxon>
    </lineage>
</organism>
<reference evidence="1" key="2">
    <citation type="journal article" date="2015" name="Fish Shellfish Immunol.">
        <title>Early steps in the European eel (Anguilla anguilla)-Vibrio vulnificus interaction in the gills: Role of the RtxA13 toxin.</title>
        <authorList>
            <person name="Callol A."/>
            <person name="Pajuelo D."/>
            <person name="Ebbesson L."/>
            <person name="Teles M."/>
            <person name="MacKenzie S."/>
            <person name="Amaro C."/>
        </authorList>
    </citation>
    <scope>NUCLEOTIDE SEQUENCE</scope>
</reference>
<reference evidence="1" key="1">
    <citation type="submission" date="2014-11" db="EMBL/GenBank/DDBJ databases">
        <authorList>
            <person name="Amaro Gonzalez C."/>
        </authorList>
    </citation>
    <scope>NUCLEOTIDE SEQUENCE</scope>
</reference>
<dbReference type="EMBL" id="GBXM01033382">
    <property type="protein sequence ID" value="JAH75195.1"/>
    <property type="molecule type" value="Transcribed_RNA"/>
</dbReference>
<dbReference type="PROSITE" id="PS51257">
    <property type="entry name" value="PROKAR_LIPOPROTEIN"/>
    <property type="match status" value="1"/>
</dbReference>
<accession>A0A0E9VCI5</accession>